<dbReference type="InterPro" id="IPR002347">
    <property type="entry name" value="SDR_fam"/>
</dbReference>
<comment type="caution">
    <text evidence="1">The sequence shown here is derived from an EMBL/GenBank/DDBJ whole genome shotgun (WGS) entry which is preliminary data.</text>
</comment>
<dbReference type="OrthoDB" id="5513072at2"/>
<dbReference type="Pfam" id="PF00106">
    <property type="entry name" value="adh_short"/>
    <property type="match status" value="1"/>
</dbReference>
<dbReference type="AlphaFoldDB" id="A0A1E5QH10"/>
<dbReference type="STRING" id="1781255.BH720_18835"/>
<name>A0A1E5QH10_9CYAN</name>
<dbReference type="SUPFAM" id="SSF51735">
    <property type="entry name" value="NAD(P)-binding Rossmann-fold domains"/>
    <property type="match status" value="1"/>
</dbReference>
<proteinExistence type="predicted"/>
<dbReference type="Gene3D" id="3.40.50.720">
    <property type="entry name" value="NAD(P)-binding Rossmann-like Domain"/>
    <property type="match status" value="1"/>
</dbReference>
<dbReference type="PANTHER" id="PTHR43431">
    <property type="entry name" value="OXIDOREDUCTASE, SHORT CHAIN DEHYDROGENASE/REDUCTASE FAMILY (AFU_ORTHOLOGUE AFUA_5G14000)"/>
    <property type="match status" value="1"/>
</dbReference>
<reference evidence="1" key="1">
    <citation type="submission" date="2016-09" db="EMBL/GenBank/DDBJ databases">
        <title>Draft genome of thermotolerant cyanobacterium Desertifilum sp. strain IPPAS B-1220.</title>
        <authorList>
            <person name="Sinetova M.A."/>
            <person name="Bolakhan K."/>
            <person name="Zayadan B.K."/>
            <person name="Mironov K.S."/>
            <person name="Ustinova V."/>
            <person name="Kupriyanova E.V."/>
            <person name="Sidorov R.A."/>
            <person name="Skrypnik A.N."/>
            <person name="Gogoleva N.E."/>
            <person name="Gogolev Y.V."/>
            <person name="Los D.A."/>
        </authorList>
    </citation>
    <scope>NUCLEOTIDE SEQUENCE [LARGE SCALE GENOMIC DNA]</scope>
    <source>
        <strain evidence="1">IPPAS B-1220</strain>
    </source>
</reference>
<gene>
    <name evidence="1" type="ORF">BH720_18835</name>
</gene>
<evidence type="ECO:0000313" key="1">
    <source>
        <dbReference type="EMBL" id="OEJ73603.1"/>
    </source>
</evidence>
<organism evidence="1">
    <name type="scientific">Desertifilum tharense IPPAS B-1220</name>
    <dbReference type="NCBI Taxonomy" id="1781255"/>
    <lineage>
        <taxon>Bacteria</taxon>
        <taxon>Bacillati</taxon>
        <taxon>Cyanobacteriota</taxon>
        <taxon>Cyanophyceae</taxon>
        <taxon>Desertifilales</taxon>
        <taxon>Desertifilaceae</taxon>
        <taxon>Desertifilum</taxon>
    </lineage>
</organism>
<accession>A0A1E5QH10</accession>
<sequence length="216" mass="23403">MTDLCVIVGMGEGNGMAIARRFAQEGFAIAMLARNEQKLKGYQATLQAEGITSHYFLADAGEEAALTTAFTSIQNQWGTPEVLIYNAAVPRMENILQTTYDTLVNDFRANVAGAIACIQAVLPAMQQQQRGTILLTGGGFSLYPQPDFVSLSIGKAGIRVLANTLHAALKDSPIKIGTVTICGTVNGDDPKYSSDRIAEEYWKLHSSENTDYEIVY</sequence>
<dbReference type="PANTHER" id="PTHR43431:SF1">
    <property type="entry name" value="OS08G0476300 PROTEIN"/>
    <property type="match status" value="1"/>
</dbReference>
<dbReference type="EMBL" id="MJGC01000084">
    <property type="protein sequence ID" value="OEJ73603.1"/>
    <property type="molecule type" value="Genomic_DNA"/>
</dbReference>
<protein>
    <submittedName>
        <fullName evidence="1">Short-chain dehydrogenase</fullName>
    </submittedName>
</protein>
<dbReference type="InterPro" id="IPR036291">
    <property type="entry name" value="NAD(P)-bd_dom_sf"/>
</dbReference>
<dbReference type="RefSeq" id="WP_069968769.1">
    <property type="nucleotide sequence ID" value="NZ_CM124774.1"/>
</dbReference>